<reference evidence="1" key="1">
    <citation type="journal article" date="2014" name="Front. Microbiol.">
        <title>High frequency of phylogenetically diverse reductive dehalogenase-homologous genes in deep subseafloor sedimentary metagenomes.</title>
        <authorList>
            <person name="Kawai M."/>
            <person name="Futagami T."/>
            <person name="Toyoda A."/>
            <person name="Takaki Y."/>
            <person name="Nishi S."/>
            <person name="Hori S."/>
            <person name="Arai W."/>
            <person name="Tsubouchi T."/>
            <person name="Morono Y."/>
            <person name="Uchiyama I."/>
            <person name="Ito T."/>
            <person name="Fujiyama A."/>
            <person name="Inagaki F."/>
            <person name="Takami H."/>
        </authorList>
    </citation>
    <scope>NUCLEOTIDE SEQUENCE</scope>
    <source>
        <strain evidence="1">Expedition CK06-06</strain>
    </source>
</reference>
<name>X1M639_9ZZZZ</name>
<sequence>MPVEILRAIFQGGVDRKRALAILEQFGSVRGFDNANLKERMRVPGIGRTLAKRFDQYMELPYRKGE</sequence>
<accession>X1M639</accession>
<dbReference type="AlphaFoldDB" id="X1M639"/>
<dbReference type="InterPro" id="IPR010994">
    <property type="entry name" value="RuvA_2-like"/>
</dbReference>
<evidence type="ECO:0008006" key="2">
    <source>
        <dbReference type="Google" id="ProtNLM"/>
    </source>
</evidence>
<dbReference type="EMBL" id="BARV01007845">
    <property type="protein sequence ID" value="GAI13526.1"/>
    <property type="molecule type" value="Genomic_DNA"/>
</dbReference>
<organism evidence="1">
    <name type="scientific">marine sediment metagenome</name>
    <dbReference type="NCBI Taxonomy" id="412755"/>
    <lineage>
        <taxon>unclassified sequences</taxon>
        <taxon>metagenomes</taxon>
        <taxon>ecological metagenomes</taxon>
    </lineage>
</organism>
<gene>
    <name evidence="1" type="ORF">S06H3_15909</name>
</gene>
<dbReference type="Pfam" id="PF14520">
    <property type="entry name" value="HHH_5"/>
    <property type="match status" value="1"/>
</dbReference>
<evidence type="ECO:0000313" key="1">
    <source>
        <dbReference type="EMBL" id="GAI13526.1"/>
    </source>
</evidence>
<proteinExistence type="predicted"/>
<comment type="caution">
    <text evidence="1">The sequence shown here is derived from an EMBL/GenBank/DDBJ whole genome shotgun (WGS) entry which is preliminary data.</text>
</comment>
<dbReference type="Gene3D" id="1.10.150.20">
    <property type="entry name" value="5' to 3' exonuclease, C-terminal subdomain"/>
    <property type="match status" value="1"/>
</dbReference>
<dbReference type="SUPFAM" id="SSF47781">
    <property type="entry name" value="RuvA domain 2-like"/>
    <property type="match status" value="1"/>
</dbReference>
<protein>
    <recommendedName>
        <fullName evidence="2">DisA/LigA helix-hairpin-helix motif domain-containing protein</fullName>
    </recommendedName>
</protein>